<sequence>MHKLKGTYDSIFSLGHLCLAAMQLRKFQLRPFSGVLDWVGSPQLSKVNLLIKNRFSDFLNINHLKPDRYLSPTDLYVHDFVYDIGFNHDFKTDKNTLTHLGGYAEVKAKYDRRINRFLEKMNTSKRILFIRTEANEAKFEDVKELETILSNMVAGDFHILLVHHKNISHMIEKPYPLSSVTLVELPNKEIWDENDPYWAKIFQGVSLMK</sequence>
<organism evidence="1 2">
    <name type="scientific">Caldibacillus thermoamylovorans</name>
    <dbReference type="NCBI Taxonomy" id="35841"/>
    <lineage>
        <taxon>Bacteria</taxon>
        <taxon>Bacillati</taxon>
        <taxon>Bacillota</taxon>
        <taxon>Bacilli</taxon>
        <taxon>Bacillales</taxon>
        <taxon>Bacillaceae</taxon>
        <taxon>Caldibacillus</taxon>
    </lineage>
</organism>
<name>A0A090IYZ8_9BACI</name>
<reference evidence="1 2" key="1">
    <citation type="submission" date="2014-07" db="EMBL/GenBank/DDBJ databases">
        <authorList>
            <person name="Wibberg Daniel"/>
        </authorList>
    </citation>
    <scope>NUCLEOTIDE SEQUENCE [LARGE SCALE GENOMIC DNA]</scope>
</reference>
<evidence type="ECO:0000313" key="1">
    <source>
        <dbReference type="EMBL" id="CEE01663.1"/>
    </source>
</evidence>
<dbReference type="EMBL" id="CCRF01000052">
    <property type="protein sequence ID" value="CEE01663.1"/>
    <property type="molecule type" value="Genomic_DNA"/>
</dbReference>
<gene>
    <name evidence="1" type="ORF">BT1A1_1837</name>
</gene>
<dbReference type="Pfam" id="PF08795">
    <property type="entry name" value="DUF1796"/>
    <property type="match status" value="1"/>
</dbReference>
<keyword evidence="2" id="KW-1185">Reference proteome</keyword>
<dbReference type="Proteomes" id="UP000040576">
    <property type="component" value="Unassembled WGS sequence"/>
</dbReference>
<evidence type="ECO:0000313" key="2">
    <source>
        <dbReference type="Proteomes" id="UP000040576"/>
    </source>
</evidence>
<proteinExistence type="predicted"/>
<dbReference type="InterPro" id="IPR014903">
    <property type="entry name" value="DUF1796"/>
</dbReference>
<dbReference type="AlphaFoldDB" id="A0A090IYZ8"/>
<dbReference type="RefSeq" id="WP_034770283.1">
    <property type="nucleotide sequence ID" value="NZ_CCRF01000052.1"/>
</dbReference>
<protein>
    <submittedName>
        <fullName evidence="1">Putative papain-like cysteine peptidase</fullName>
    </submittedName>
</protein>
<accession>A0A090IYZ8</accession>
<dbReference type="GeneID" id="92961049"/>